<reference evidence="6 7" key="1">
    <citation type="journal article" date="2019" name="Sci. Rep.">
        <title>Nanopore sequencing improves the draft genome of the human pathogenic amoeba Naegleria fowleri.</title>
        <authorList>
            <person name="Liechti N."/>
            <person name="Schurch N."/>
            <person name="Bruggmann R."/>
            <person name="Wittwer M."/>
        </authorList>
    </citation>
    <scope>NUCLEOTIDE SEQUENCE [LARGE SCALE GENOMIC DNA]</scope>
    <source>
        <strain evidence="6 7">ATCC 30894</strain>
    </source>
</reference>
<evidence type="ECO:0000256" key="1">
    <source>
        <dbReference type="ARBA" id="ARBA00022737"/>
    </source>
</evidence>
<dbReference type="GO" id="GO:0003723">
    <property type="term" value="F:RNA binding"/>
    <property type="evidence" value="ECO:0007669"/>
    <property type="project" value="UniProtKB-UniRule"/>
</dbReference>
<dbReference type="SMART" id="SM00360">
    <property type="entry name" value="RRM"/>
    <property type="match status" value="1"/>
</dbReference>
<evidence type="ECO:0000259" key="5">
    <source>
        <dbReference type="PROSITE" id="PS50102"/>
    </source>
</evidence>
<feature type="compositionally biased region" description="Basic and acidic residues" evidence="4">
    <location>
        <begin position="245"/>
        <end position="265"/>
    </location>
</feature>
<accession>A0A6A5BPQ6</accession>
<evidence type="ECO:0000313" key="7">
    <source>
        <dbReference type="Proteomes" id="UP000444721"/>
    </source>
</evidence>
<feature type="compositionally biased region" description="Basic and acidic residues" evidence="4">
    <location>
        <begin position="229"/>
        <end position="238"/>
    </location>
</feature>
<keyword evidence="7" id="KW-1185">Reference proteome</keyword>
<proteinExistence type="predicted"/>
<feature type="compositionally biased region" description="Basic and acidic residues" evidence="4">
    <location>
        <begin position="307"/>
        <end position="323"/>
    </location>
</feature>
<keyword evidence="1" id="KW-0677">Repeat</keyword>
<dbReference type="OMA" id="FNDSAPR"/>
<feature type="compositionally biased region" description="Polar residues" evidence="4">
    <location>
        <begin position="79"/>
        <end position="92"/>
    </location>
</feature>
<feature type="domain" description="RRM" evidence="5">
    <location>
        <begin position="141"/>
        <end position="217"/>
    </location>
</feature>
<dbReference type="InterPro" id="IPR000504">
    <property type="entry name" value="RRM_dom"/>
</dbReference>
<dbReference type="InterPro" id="IPR035979">
    <property type="entry name" value="RBD_domain_sf"/>
</dbReference>
<keyword evidence="2 3" id="KW-0694">RNA-binding</keyword>
<feature type="compositionally biased region" description="Basic and acidic residues" evidence="4">
    <location>
        <begin position="412"/>
        <end position="426"/>
    </location>
</feature>
<dbReference type="Gene3D" id="3.30.70.330">
    <property type="match status" value="1"/>
</dbReference>
<dbReference type="SUPFAM" id="SSF54928">
    <property type="entry name" value="RNA-binding domain, RBD"/>
    <property type="match status" value="1"/>
</dbReference>
<dbReference type="EMBL" id="VFQX01000043">
    <property type="protein sequence ID" value="KAF0975910.1"/>
    <property type="molecule type" value="Genomic_DNA"/>
</dbReference>
<dbReference type="PANTHER" id="PTHR23236:SF119">
    <property type="entry name" value="NUCLEAR RNA-BINDING PROTEIN SART-3"/>
    <property type="match status" value="1"/>
</dbReference>
<protein>
    <recommendedName>
        <fullName evidence="5">RRM domain-containing protein</fullName>
    </recommendedName>
</protein>
<dbReference type="AlphaFoldDB" id="A0A6A5BPQ6"/>
<feature type="compositionally biased region" description="Basic and acidic residues" evidence="4">
    <location>
        <begin position="120"/>
        <end position="137"/>
    </location>
</feature>
<feature type="region of interest" description="Disordered" evidence="4">
    <location>
        <begin position="24"/>
        <end position="139"/>
    </location>
</feature>
<feature type="compositionally biased region" description="Low complexity" evidence="4">
    <location>
        <begin position="40"/>
        <end position="52"/>
    </location>
</feature>
<organism evidence="6 7">
    <name type="scientific">Naegleria fowleri</name>
    <name type="common">Brain eating amoeba</name>
    <dbReference type="NCBI Taxonomy" id="5763"/>
    <lineage>
        <taxon>Eukaryota</taxon>
        <taxon>Discoba</taxon>
        <taxon>Heterolobosea</taxon>
        <taxon>Tetramitia</taxon>
        <taxon>Eutetramitia</taxon>
        <taxon>Vahlkampfiidae</taxon>
        <taxon>Naegleria</taxon>
    </lineage>
</organism>
<dbReference type="InterPro" id="IPR012677">
    <property type="entry name" value="Nucleotide-bd_a/b_plait_sf"/>
</dbReference>
<dbReference type="VEuPathDB" id="AmoebaDB:FDP41_005237"/>
<feature type="compositionally biased region" description="Polar residues" evidence="4">
    <location>
        <begin position="290"/>
        <end position="302"/>
    </location>
</feature>
<evidence type="ECO:0000313" key="6">
    <source>
        <dbReference type="EMBL" id="KAF0975910.1"/>
    </source>
</evidence>
<dbReference type="PROSITE" id="PS50102">
    <property type="entry name" value="RRM"/>
    <property type="match status" value="1"/>
</dbReference>
<feature type="compositionally biased region" description="Basic and acidic residues" evidence="4">
    <location>
        <begin position="355"/>
        <end position="374"/>
    </location>
</feature>
<dbReference type="PANTHER" id="PTHR23236">
    <property type="entry name" value="EUKARYOTIC TRANSLATION INITIATION FACTOR 4B/4H"/>
    <property type="match status" value="1"/>
</dbReference>
<feature type="compositionally biased region" description="Basic and acidic residues" evidence="4">
    <location>
        <begin position="331"/>
        <end position="340"/>
    </location>
</feature>
<dbReference type="Pfam" id="PF00076">
    <property type="entry name" value="RRM_1"/>
    <property type="match status" value="1"/>
</dbReference>
<sequence>MTKKSQKKSSKGVTLDLNTFLTTPAQGEFNWAEEMEEQPTTTTSTSSGGLTLEELRASSSAGDNTRGGYSKGGFGYSARQESNFSREIGSTESKVKPPSFFSEGAPQKPKTSQFESSSSFREERRERKQHPQHELPTEKPFVAFIGNLNYDVTKEDLQEFFGTCHPINVSIPRDKETHKIKGYGYVEFDTVEDLKSALELNGENVLDRAIKIDIAAPETASKVTVSNRDNFRQNREGGFRQQQHRPRDDFEERRQPPSIADKSDNWRSGGDDLGDINPFGNSKKKAPTRKPNQQQENASPFGSFNRKPKEGSDETKPVQEKSKPSPFGEGKAWEPKEKDLQGPNLDIYTSKKPKERTEKKEHVEKKEGGEDKDFSGFQTATSKPRGGRRYAQQGTRGGFTKKRGGANSSSRTNDHNAEEAEGEHTESNNPYAALSEQTDE</sequence>
<evidence type="ECO:0000256" key="3">
    <source>
        <dbReference type="PROSITE-ProRule" id="PRU00176"/>
    </source>
</evidence>
<dbReference type="GeneID" id="68112455"/>
<evidence type="ECO:0000256" key="2">
    <source>
        <dbReference type="ARBA" id="ARBA00022884"/>
    </source>
</evidence>
<dbReference type="VEuPathDB" id="AmoebaDB:NF0101220"/>
<comment type="caution">
    <text evidence="6">The sequence shown here is derived from an EMBL/GenBank/DDBJ whole genome shotgun (WGS) entry which is preliminary data.</text>
</comment>
<feature type="region of interest" description="Disordered" evidence="4">
    <location>
        <begin position="220"/>
        <end position="440"/>
    </location>
</feature>
<dbReference type="Proteomes" id="UP000444721">
    <property type="component" value="Unassembled WGS sequence"/>
</dbReference>
<name>A0A6A5BPQ6_NAEFO</name>
<evidence type="ECO:0000256" key="4">
    <source>
        <dbReference type="SAM" id="MobiDB-lite"/>
    </source>
</evidence>
<dbReference type="VEuPathDB" id="AmoebaDB:NfTy_052630"/>
<dbReference type="OrthoDB" id="439808at2759"/>
<gene>
    <name evidence="6" type="ORF">FDP41_005237</name>
</gene>
<dbReference type="RefSeq" id="XP_044560623.1">
    <property type="nucleotide sequence ID" value="XM_044708740.1"/>
</dbReference>